<dbReference type="PANTHER" id="PTHR36531:SF6">
    <property type="entry name" value="DNA REPLICATION ATP-DEPENDENT HELICASE_NUCLEASE DNA2"/>
    <property type="match status" value="1"/>
</dbReference>
<evidence type="ECO:0000313" key="14">
    <source>
        <dbReference type="Proteomes" id="UP000278807"/>
    </source>
</evidence>
<evidence type="ECO:0000256" key="9">
    <source>
        <dbReference type="ARBA" id="ARBA00023004"/>
    </source>
</evidence>
<dbReference type="AlphaFoldDB" id="A0A158QJ09"/>
<dbReference type="GO" id="GO:0016787">
    <property type="term" value="F:hydrolase activity"/>
    <property type="evidence" value="ECO:0007669"/>
    <property type="project" value="UniProtKB-KW"/>
</dbReference>
<dbReference type="InterPro" id="IPR051827">
    <property type="entry name" value="Cas4_exonuclease"/>
</dbReference>
<dbReference type="Pfam" id="PF08696">
    <property type="entry name" value="Dna2"/>
    <property type="match status" value="2"/>
</dbReference>
<evidence type="ECO:0000256" key="6">
    <source>
        <dbReference type="ARBA" id="ARBA00022801"/>
    </source>
</evidence>
<reference evidence="13 14" key="2">
    <citation type="submission" date="2018-11" db="EMBL/GenBank/DDBJ databases">
        <authorList>
            <consortium name="Pathogen Informatics"/>
        </authorList>
    </citation>
    <scope>NUCLEOTIDE SEQUENCE [LARGE SCALE GENOMIC DNA]</scope>
</reference>
<accession>A0A158QJ09</accession>
<protein>
    <submittedName>
        <fullName evidence="15">DNA replication ATP-dependent helicase/nuclease</fullName>
    </submittedName>
</protein>
<keyword evidence="7" id="KW-0347">Helicase</keyword>
<evidence type="ECO:0000259" key="12">
    <source>
        <dbReference type="Pfam" id="PF08696"/>
    </source>
</evidence>
<evidence type="ECO:0000256" key="8">
    <source>
        <dbReference type="ARBA" id="ARBA00022840"/>
    </source>
</evidence>
<dbReference type="WBParaSite" id="HNAJ_0001068301-mRNA-1">
    <property type="protein sequence ID" value="HNAJ_0001068301-mRNA-1"/>
    <property type="gene ID" value="HNAJ_0001068301"/>
</dbReference>
<dbReference type="PANTHER" id="PTHR36531">
    <property type="entry name" value="CRISPR-ASSOCIATED EXONUCLEASE CAS4"/>
    <property type="match status" value="1"/>
</dbReference>
<feature type="region of interest" description="Disordered" evidence="11">
    <location>
        <begin position="234"/>
        <end position="256"/>
    </location>
</feature>
<feature type="compositionally biased region" description="Polar residues" evidence="11">
    <location>
        <begin position="30"/>
        <end position="60"/>
    </location>
</feature>
<proteinExistence type="inferred from homology"/>
<dbReference type="GO" id="GO:0004518">
    <property type="term" value="F:nuclease activity"/>
    <property type="evidence" value="ECO:0007669"/>
    <property type="project" value="UniProtKB-KW"/>
</dbReference>
<evidence type="ECO:0000256" key="4">
    <source>
        <dbReference type="ARBA" id="ARBA00022723"/>
    </source>
</evidence>
<evidence type="ECO:0000256" key="5">
    <source>
        <dbReference type="ARBA" id="ARBA00022741"/>
    </source>
</evidence>
<organism evidence="15">
    <name type="scientific">Rodentolepis nana</name>
    <name type="common">Dwarf tapeworm</name>
    <name type="synonym">Hymenolepis nana</name>
    <dbReference type="NCBI Taxonomy" id="102285"/>
    <lineage>
        <taxon>Eukaryota</taxon>
        <taxon>Metazoa</taxon>
        <taxon>Spiralia</taxon>
        <taxon>Lophotrochozoa</taxon>
        <taxon>Platyhelminthes</taxon>
        <taxon>Cestoda</taxon>
        <taxon>Eucestoda</taxon>
        <taxon>Cyclophyllidea</taxon>
        <taxon>Hymenolepididae</taxon>
        <taxon>Rodentolepis</taxon>
    </lineage>
</organism>
<feature type="region of interest" description="Disordered" evidence="11">
    <location>
        <begin position="29"/>
        <end position="73"/>
    </location>
</feature>
<keyword evidence="9" id="KW-0408">Iron</keyword>
<dbReference type="GO" id="GO:0046872">
    <property type="term" value="F:metal ion binding"/>
    <property type="evidence" value="ECO:0007669"/>
    <property type="project" value="UniProtKB-KW"/>
</dbReference>
<evidence type="ECO:0000256" key="1">
    <source>
        <dbReference type="ARBA" id="ARBA00001966"/>
    </source>
</evidence>
<dbReference type="Gene3D" id="3.90.320.10">
    <property type="match status" value="1"/>
</dbReference>
<evidence type="ECO:0000256" key="10">
    <source>
        <dbReference type="ARBA" id="ARBA00023014"/>
    </source>
</evidence>
<name>A0A158QJ09_RODNA</name>
<reference evidence="15" key="1">
    <citation type="submission" date="2016-04" db="UniProtKB">
        <authorList>
            <consortium name="WormBaseParasite"/>
        </authorList>
    </citation>
    <scope>IDENTIFICATION</scope>
</reference>
<dbReference type="InterPro" id="IPR014808">
    <property type="entry name" value="DNA_replication_fac_Dna2_N"/>
</dbReference>
<evidence type="ECO:0000256" key="3">
    <source>
        <dbReference type="ARBA" id="ARBA00022722"/>
    </source>
</evidence>
<comment type="cofactor">
    <cofactor evidence="1">
        <name>[4Fe-4S] cluster</name>
        <dbReference type="ChEBI" id="CHEBI:49883"/>
    </cofactor>
</comment>
<evidence type="ECO:0000313" key="15">
    <source>
        <dbReference type="WBParaSite" id="HNAJ_0001068301-mRNA-1"/>
    </source>
</evidence>
<dbReference type="GO" id="GO:0051536">
    <property type="term" value="F:iron-sulfur cluster binding"/>
    <property type="evidence" value="ECO:0007669"/>
    <property type="project" value="UniProtKB-KW"/>
</dbReference>
<dbReference type="Gene3D" id="2.40.30.270">
    <property type="match status" value="1"/>
</dbReference>
<comment type="similarity">
    <text evidence="2">Belongs to the DNA2/NAM7 helicase family.</text>
</comment>
<keyword evidence="14" id="KW-1185">Reference proteome</keyword>
<feature type="domain" description="DNA replication factor Dna2 N-terminal" evidence="12">
    <location>
        <begin position="449"/>
        <end position="566"/>
    </location>
</feature>
<dbReference type="STRING" id="102285.A0A158QJ09"/>
<evidence type="ECO:0000256" key="2">
    <source>
        <dbReference type="ARBA" id="ARBA00007913"/>
    </source>
</evidence>
<feature type="domain" description="DNA replication factor Dna2 N-terminal" evidence="12">
    <location>
        <begin position="325"/>
        <end position="423"/>
    </location>
</feature>
<dbReference type="OrthoDB" id="306218at2759"/>
<keyword evidence="5" id="KW-0547">Nucleotide-binding</keyword>
<dbReference type="EMBL" id="UZAE01013155">
    <property type="protein sequence ID" value="VDO08499.1"/>
    <property type="molecule type" value="Genomic_DNA"/>
</dbReference>
<evidence type="ECO:0000256" key="7">
    <source>
        <dbReference type="ARBA" id="ARBA00022806"/>
    </source>
</evidence>
<evidence type="ECO:0000256" key="11">
    <source>
        <dbReference type="SAM" id="MobiDB-lite"/>
    </source>
</evidence>
<dbReference type="Gene3D" id="3.40.50.300">
    <property type="entry name" value="P-loop containing nucleotide triphosphate hydrolases"/>
    <property type="match status" value="1"/>
</dbReference>
<dbReference type="Proteomes" id="UP000278807">
    <property type="component" value="Unassembled WGS sequence"/>
</dbReference>
<keyword evidence="6" id="KW-0378">Hydrolase</keyword>
<keyword evidence="10" id="KW-0411">Iron-sulfur</keyword>
<gene>
    <name evidence="13" type="ORF">HNAJ_LOCUS10678</name>
</gene>
<dbReference type="GO" id="GO:0004386">
    <property type="term" value="F:helicase activity"/>
    <property type="evidence" value="ECO:0007669"/>
    <property type="project" value="UniProtKB-KW"/>
</dbReference>
<dbReference type="GO" id="GO:0005524">
    <property type="term" value="F:ATP binding"/>
    <property type="evidence" value="ECO:0007669"/>
    <property type="project" value="UniProtKB-KW"/>
</dbReference>
<evidence type="ECO:0000313" key="13">
    <source>
        <dbReference type="EMBL" id="VDO08499.1"/>
    </source>
</evidence>
<dbReference type="InterPro" id="IPR027417">
    <property type="entry name" value="P-loop_NTPase"/>
</dbReference>
<dbReference type="InterPro" id="IPR011604">
    <property type="entry name" value="PDDEXK-like_dom_sf"/>
</dbReference>
<keyword evidence="4" id="KW-0479">Metal-binding</keyword>
<keyword evidence="3" id="KW-0540">Nuclease</keyword>
<sequence length="1011" mass="113038">MPPSKKTAVPKASKVDSLKQVSLMAFVKPTASSFDPTPPVQNTLTTSKQPATVPSRSSPTIIPETPDSKKCSPRIFRSSTGDLVHAPLPSALPGISTSHPYRKPRRSSFVTQRHAHVMEKRAAEGRVSPISRMGDYCSLNYAPIHQNPSSSTPNTFASERARRMVRLAVGETPPAKPQVQVKRPTVLEEETVIEDSVILEDVKSPPPQPRSVKARRLITLNSPEERHLNDMLKEINEKQKSPETVNSKKESESGEKVGESLILEESFFNALDDDWSLEFKDRNLNFGTNYNGKIPEEAKRPWYRCRITDISSKGHSITISAVHMDTKEAITIDLSGTWTDTPARLGNIIHLVPSITDSQSSVSPPPTFHLSDEDHIQSEGTLSSPHSTPRLLILEPEVLISGTTVASIAAGRCSRRAVLQHLWAENEVLESIATESSVSVTTSSASGTSNSAVNVMLVGSVVHEVFQQVVKMRMSGKSTSTREVLFSSIIKPSIILQLYGLGDSPKEFCASLEVFLPKIDQWVKEHCSSNSRTAPSNKPTIKEVLDIEENIWCTKIGVKGKIDMTVMCQIGKELDCSLIPLELKTGKPSFSFEHQGQVLLYLLMLSDRHSDRFQDVAKHGWLVYLRQPDRRQMGQSDLVKPQASSFRGLIQTRNRIAASLKRLIALDDLIPEEGKENAKWSPQLPSPLDRERVCSWCPYLLTCGLFRGESTPPPIDAQLHQMFNDRIKHVKFDHKTFLLHWTRLQLLEYASSNRVDKVLVSIAESTNEATSGAIRGLIVENTSQSTSDSEFVINMVKQDSGQITIQGMSLGGFFIVSSDDSRHVGLCLATLKAVSPSSRSLTICTDRPLPQWITRFRLDRYFADKAVQINLSNLVGLMENSRICAQLRQLIIDQNCPRFTRSLKKSTLLDVRRFLRPLNMHQRRAVLSVLMSKDYTLIEGFPGSGNAGNLSSGPHMWTPFQPMLIYSTFHRRFAFFHKFLDQCLFDFPHHHHHHGRFKARVALTPEGVYIM</sequence>
<keyword evidence="8" id="KW-0067">ATP-binding</keyword>